<dbReference type="PANTHER" id="PTHR35273:SF2">
    <property type="entry name" value="ALPHA-GALACTOSIDASE"/>
    <property type="match status" value="1"/>
</dbReference>
<evidence type="ECO:0000259" key="1">
    <source>
        <dbReference type="Pfam" id="PF03537"/>
    </source>
</evidence>
<sequence length="276" mass="30377">MLGSVVAVAALVGVVALAVGLQRPAPAPVQTADLTREIEPLPVDAVVDYQLGGAYVPADDVTVVVRDHEAPGVPDLYGICYINAFQTQPGTMDWWEENHPDLLLRTEEGNLVGDPNWPDEVLLDTRPEHREEYLALMSDWFAGCAEAGFKAVEPDNLDSFGRSEELLTLQDAEDIAAAMVDMAHAEGLAIAQKNTLEIDGSRLGFDFTIAEECAAYDTCGLFEERYGDEMIQVEYTDNVPEGFERSCAERGEQISIIQRDRLLLPPWSPDHVARRC</sequence>
<evidence type="ECO:0000313" key="2">
    <source>
        <dbReference type="EMBL" id="GAA2074619.1"/>
    </source>
</evidence>
<dbReference type="InterPro" id="IPR017853">
    <property type="entry name" value="GH"/>
</dbReference>
<dbReference type="PANTHER" id="PTHR35273">
    <property type="entry name" value="ALPHA-1,4 POLYGALACTOSAMINIDASE, PUTATIVE (AFU_ORTHOLOGUE AFUA_3G07890)-RELATED"/>
    <property type="match status" value="1"/>
</dbReference>
<dbReference type="InterPro" id="IPR013785">
    <property type="entry name" value="Aldolase_TIM"/>
</dbReference>
<dbReference type="SUPFAM" id="SSF51445">
    <property type="entry name" value="(Trans)glycosidases"/>
    <property type="match status" value="1"/>
</dbReference>
<dbReference type="InterPro" id="IPR004352">
    <property type="entry name" value="GH114_TIM-barrel"/>
</dbReference>
<feature type="domain" description="Glycoside-hydrolase family GH114 TIM-barrel" evidence="1">
    <location>
        <begin position="48"/>
        <end position="263"/>
    </location>
</feature>
<evidence type="ECO:0000313" key="3">
    <source>
        <dbReference type="Proteomes" id="UP001501480"/>
    </source>
</evidence>
<reference evidence="2 3" key="1">
    <citation type="journal article" date="2019" name="Int. J. Syst. Evol. Microbiol.">
        <title>The Global Catalogue of Microorganisms (GCM) 10K type strain sequencing project: providing services to taxonomists for standard genome sequencing and annotation.</title>
        <authorList>
            <consortium name="The Broad Institute Genomics Platform"/>
            <consortium name="The Broad Institute Genome Sequencing Center for Infectious Disease"/>
            <person name="Wu L."/>
            <person name="Ma J."/>
        </authorList>
    </citation>
    <scope>NUCLEOTIDE SEQUENCE [LARGE SCALE GENOMIC DNA]</scope>
    <source>
        <strain evidence="2 3">JCM 15749</strain>
    </source>
</reference>
<dbReference type="Pfam" id="PF03537">
    <property type="entry name" value="Glyco_hydro_114"/>
    <property type="match status" value="1"/>
</dbReference>
<accession>A0ABN2VW73</accession>
<dbReference type="Proteomes" id="UP001501480">
    <property type="component" value="Unassembled WGS sequence"/>
</dbReference>
<keyword evidence="3" id="KW-1185">Reference proteome</keyword>
<protein>
    <submittedName>
        <fullName evidence="2">Endo alpha-1,4 polygalactosaminidase</fullName>
    </submittedName>
</protein>
<comment type="caution">
    <text evidence="2">The sequence shown here is derived from an EMBL/GenBank/DDBJ whole genome shotgun (WGS) entry which is preliminary data.</text>
</comment>
<proteinExistence type="predicted"/>
<name>A0ABN2VW73_9ACTN</name>
<gene>
    <name evidence="2" type="ORF">GCM10009821_11860</name>
</gene>
<dbReference type="Gene3D" id="3.20.20.70">
    <property type="entry name" value="Aldolase class I"/>
    <property type="match status" value="1"/>
</dbReference>
<organism evidence="2 3">
    <name type="scientific">Aeromicrobium halocynthiae</name>
    <dbReference type="NCBI Taxonomy" id="560557"/>
    <lineage>
        <taxon>Bacteria</taxon>
        <taxon>Bacillati</taxon>
        <taxon>Actinomycetota</taxon>
        <taxon>Actinomycetes</taxon>
        <taxon>Propionibacteriales</taxon>
        <taxon>Nocardioidaceae</taxon>
        <taxon>Aeromicrobium</taxon>
    </lineage>
</organism>
<dbReference type="EMBL" id="BAAAPY010000003">
    <property type="protein sequence ID" value="GAA2074619.1"/>
    <property type="molecule type" value="Genomic_DNA"/>
</dbReference>